<dbReference type="HOGENOM" id="CLU_053359_5_0_1"/>
<dbReference type="GeneID" id="19975539"/>
<evidence type="ECO:0000259" key="6">
    <source>
        <dbReference type="Pfam" id="PF02656"/>
    </source>
</evidence>
<sequence>AIPLTASRDHLANERTFHAWLRFSMSLSTTGVVLAQMSQIQRAVHPSREREFKYFVLGAPQACICQAAAIVVLLMGFIRFWKQERAMLNGFVRVSGWELWVAFGLLLLVRHCPMENELLTDTSRS</sequence>
<name>W2RLL1_CYPE1</name>
<protein>
    <recommendedName>
        <fullName evidence="6">DUF202 domain-containing protein</fullName>
    </recommendedName>
</protein>
<evidence type="ECO:0000256" key="4">
    <source>
        <dbReference type="ARBA" id="ARBA00023136"/>
    </source>
</evidence>
<reference evidence="7 8" key="1">
    <citation type="submission" date="2013-03" db="EMBL/GenBank/DDBJ databases">
        <title>The Genome Sequence of Phialophora europaea CBS 101466.</title>
        <authorList>
            <consortium name="The Broad Institute Genomics Platform"/>
            <person name="Cuomo C."/>
            <person name="de Hoog S."/>
            <person name="Gorbushina A."/>
            <person name="Walker B."/>
            <person name="Young S.K."/>
            <person name="Zeng Q."/>
            <person name="Gargeya S."/>
            <person name="Fitzgerald M."/>
            <person name="Haas B."/>
            <person name="Abouelleil A."/>
            <person name="Allen A.W."/>
            <person name="Alvarado L."/>
            <person name="Arachchi H.M."/>
            <person name="Berlin A.M."/>
            <person name="Chapman S.B."/>
            <person name="Gainer-Dewar J."/>
            <person name="Goldberg J."/>
            <person name="Griggs A."/>
            <person name="Gujja S."/>
            <person name="Hansen M."/>
            <person name="Howarth C."/>
            <person name="Imamovic A."/>
            <person name="Ireland A."/>
            <person name="Larimer J."/>
            <person name="McCowan C."/>
            <person name="Murphy C."/>
            <person name="Pearson M."/>
            <person name="Poon T.W."/>
            <person name="Priest M."/>
            <person name="Roberts A."/>
            <person name="Saif S."/>
            <person name="Shea T."/>
            <person name="Sisk P."/>
            <person name="Sykes S."/>
            <person name="Wortman J."/>
            <person name="Nusbaum C."/>
            <person name="Birren B."/>
        </authorList>
    </citation>
    <scope>NUCLEOTIDE SEQUENCE [LARGE SCALE GENOMIC DNA]</scope>
    <source>
        <strain evidence="7 8">CBS 101466</strain>
    </source>
</reference>
<comment type="subcellular location">
    <subcellularLocation>
        <location evidence="1">Endomembrane system</location>
        <topology evidence="1">Multi-pass membrane protein</topology>
    </subcellularLocation>
</comment>
<feature type="transmembrane region" description="Helical" evidence="5">
    <location>
        <begin position="55"/>
        <end position="78"/>
    </location>
</feature>
<dbReference type="Pfam" id="PF02656">
    <property type="entry name" value="DUF202"/>
    <property type="match status" value="1"/>
</dbReference>
<evidence type="ECO:0000256" key="2">
    <source>
        <dbReference type="ARBA" id="ARBA00022692"/>
    </source>
</evidence>
<feature type="transmembrane region" description="Helical" evidence="5">
    <location>
        <begin position="17"/>
        <end position="35"/>
    </location>
</feature>
<dbReference type="OrthoDB" id="199599at2759"/>
<evidence type="ECO:0000256" key="5">
    <source>
        <dbReference type="SAM" id="Phobius"/>
    </source>
</evidence>
<gene>
    <name evidence="7" type="ORF">HMPREF1541_08200</name>
</gene>
<dbReference type="Proteomes" id="UP000030752">
    <property type="component" value="Unassembled WGS sequence"/>
</dbReference>
<dbReference type="EMBL" id="KB822724">
    <property type="protein sequence ID" value="ETN37210.1"/>
    <property type="molecule type" value="Genomic_DNA"/>
</dbReference>
<dbReference type="GO" id="GO:0012505">
    <property type="term" value="C:endomembrane system"/>
    <property type="evidence" value="ECO:0007669"/>
    <property type="project" value="UniProtKB-SubCell"/>
</dbReference>
<dbReference type="STRING" id="1220924.W2RLL1"/>
<proteinExistence type="predicted"/>
<dbReference type="InParanoid" id="W2RLL1"/>
<dbReference type="PANTHER" id="PTHR34187">
    <property type="entry name" value="FGR18P"/>
    <property type="match status" value="1"/>
</dbReference>
<evidence type="ECO:0000256" key="3">
    <source>
        <dbReference type="ARBA" id="ARBA00022989"/>
    </source>
</evidence>
<feature type="non-terminal residue" evidence="7">
    <location>
        <position position="1"/>
    </location>
</feature>
<dbReference type="RefSeq" id="XP_008720742.1">
    <property type="nucleotide sequence ID" value="XM_008722520.1"/>
</dbReference>
<dbReference type="InterPro" id="IPR052053">
    <property type="entry name" value="IM_YidH-like"/>
</dbReference>
<dbReference type="InterPro" id="IPR003807">
    <property type="entry name" value="DUF202"/>
</dbReference>
<feature type="non-terminal residue" evidence="7">
    <location>
        <position position="125"/>
    </location>
</feature>
<feature type="domain" description="DUF202" evidence="6">
    <location>
        <begin position="8"/>
        <end position="86"/>
    </location>
</feature>
<keyword evidence="3 5" id="KW-1133">Transmembrane helix</keyword>
<dbReference type="PANTHER" id="PTHR34187:SF1">
    <property type="entry name" value="DUF202 DOMAIN-CONTAINING PROTEIN"/>
    <property type="match status" value="1"/>
</dbReference>
<evidence type="ECO:0000313" key="8">
    <source>
        <dbReference type="Proteomes" id="UP000030752"/>
    </source>
</evidence>
<organism evidence="7 8">
    <name type="scientific">Cyphellophora europaea (strain CBS 101466)</name>
    <name type="common">Phialophora europaea</name>
    <dbReference type="NCBI Taxonomy" id="1220924"/>
    <lineage>
        <taxon>Eukaryota</taxon>
        <taxon>Fungi</taxon>
        <taxon>Dikarya</taxon>
        <taxon>Ascomycota</taxon>
        <taxon>Pezizomycotina</taxon>
        <taxon>Eurotiomycetes</taxon>
        <taxon>Chaetothyriomycetidae</taxon>
        <taxon>Chaetothyriales</taxon>
        <taxon>Cyphellophoraceae</taxon>
        <taxon>Cyphellophora</taxon>
    </lineage>
</organism>
<keyword evidence="2 5" id="KW-0812">Transmembrane</keyword>
<evidence type="ECO:0000313" key="7">
    <source>
        <dbReference type="EMBL" id="ETN37210.1"/>
    </source>
</evidence>
<dbReference type="VEuPathDB" id="FungiDB:HMPREF1541_08200"/>
<keyword evidence="4 5" id="KW-0472">Membrane</keyword>
<feature type="transmembrane region" description="Helical" evidence="5">
    <location>
        <begin position="90"/>
        <end position="109"/>
    </location>
</feature>
<evidence type="ECO:0000256" key="1">
    <source>
        <dbReference type="ARBA" id="ARBA00004127"/>
    </source>
</evidence>
<dbReference type="AlphaFoldDB" id="W2RLL1"/>
<keyword evidence="8" id="KW-1185">Reference proteome</keyword>
<accession>W2RLL1</accession>
<dbReference type="eggNOG" id="ENOG502TA42">
    <property type="taxonomic scope" value="Eukaryota"/>
</dbReference>